<feature type="repeat" description="Solcar" evidence="14">
    <location>
        <begin position="395"/>
        <end position="480"/>
    </location>
</feature>
<comment type="similarity">
    <text evidence="3 15">Belongs to the mitochondrial carrier (TC 2.A.29) family.</text>
</comment>
<evidence type="ECO:0000313" key="18">
    <source>
        <dbReference type="EMBL" id="KAA6407716.1"/>
    </source>
</evidence>
<dbReference type="InterPro" id="IPR018108">
    <property type="entry name" value="MCP_transmembrane"/>
</dbReference>
<evidence type="ECO:0000256" key="10">
    <source>
        <dbReference type="ARBA" id="ARBA00022837"/>
    </source>
</evidence>
<keyword evidence="5 15" id="KW-0813">Transport</keyword>
<feature type="compositionally biased region" description="Basic and acidic residues" evidence="16">
    <location>
        <begin position="219"/>
        <end position="229"/>
    </location>
</feature>
<keyword evidence="8" id="KW-0677">Repeat</keyword>
<gene>
    <name evidence="18" type="ORF">FRX48_08554</name>
</gene>
<dbReference type="InterPro" id="IPR018247">
    <property type="entry name" value="EF_Hand_1_Ca_BS"/>
</dbReference>
<feature type="domain" description="EF-hand" evidence="17">
    <location>
        <begin position="113"/>
        <end position="148"/>
    </location>
</feature>
<dbReference type="EMBL" id="VXIT01000016">
    <property type="protein sequence ID" value="KAA6407716.1"/>
    <property type="molecule type" value="Genomic_DNA"/>
</dbReference>
<dbReference type="GO" id="GO:0005509">
    <property type="term" value="F:calcium ion binding"/>
    <property type="evidence" value="ECO:0007669"/>
    <property type="project" value="InterPro"/>
</dbReference>
<dbReference type="FunFam" id="1.50.40.10:FF:000016">
    <property type="entry name" value="Solute carrier family 25 member 23"/>
    <property type="match status" value="1"/>
</dbReference>
<keyword evidence="7" id="KW-0479">Metal-binding</keyword>
<evidence type="ECO:0000256" key="6">
    <source>
        <dbReference type="ARBA" id="ARBA00022692"/>
    </source>
</evidence>
<evidence type="ECO:0000256" key="2">
    <source>
        <dbReference type="ARBA" id="ARBA00004448"/>
    </source>
</evidence>
<evidence type="ECO:0000256" key="15">
    <source>
        <dbReference type="RuleBase" id="RU000488"/>
    </source>
</evidence>
<dbReference type="Gene3D" id="1.10.238.10">
    <property type="entry name" value="EF-hand"/>
    <property type="match status" value="1"/>
</dbReference>
<evidence type="ECO:0000256" key="4">
    <source>
        <dbReference type="ARBA" id="ARBA00021935"/>
    </source>
</evidence>
<accession>A0A5M8PFL2</accession>
<evidence type="ECO:0000256" key="7">
    <source>
        <dbReference type="ARBA" id="ARBA00022723"/>
    </source>
</evidence>
<dbReference type="PROSITE" id="PS00018">
    <property type="entry name" value="EF_HAND_1"/>
    <property type="match status" value="2"/>
</dbReference>
<evidence type="ECO:0000256" key="14">
    <source>
        <dbReference type="PROSITE-ProRule" id="PRU00282"/>
    </source>
</evidence>
<dbReference type="Pfam" id="PF13499">
    <property type="entry name" value="EF-hand_7"/>
    <property type="match status" value="2"/>
</dbReference>
<dbReference type="GO" id="GO:0055085">
    <property type="term" value="P:transmembrane transport"/>
    <property type="evidence" value="ECO:0007669"/>
    <property type="project" value="InterPro"/>
</dbReference>
<dbReference type="CDD" id="cd00051">
    <property type="entry name" value="EFh"/>
    <property type="match status" value="2"/>
</dbReference>
<protein>
    <recommendedName>
        <fullName evidence="4">Mitochondrial thiamine pyrophosphate carrier 1</fullName>
    </recommendedName>
</protein>
<dbReference type="Proteomes" id="UP000324767">
    <property type="component" value="Unassembled WGS sequence"/>
</dbReference>
<keyword evidence="11" id="KW-1133">Transmembrane helix</keyword>
<dbReference type="GO" id="GO:0005743">
    <property type="term" value="C:mitochondrial inner membrane"/>
    <property type="evidence" value="ECO:0007669"/>
    <property type="project" value="UniProtKB-SubCell"/>
</dbReference>
<organism evidence="18 19">
    <name type="scientific">Lasallia pustulata</name>
    <dbReference type="NCBI Taxonomy" id="136370"/>
    <lineage>
        <taxon>Eukaryota</taxon>
        <taxon>Fungi</taxon>
        <taxon>Dikarya</taxon>
        <taxon>Ascomycota</taxon>
        <taxon>Pezizomycotina</taxon>
        <taxon>Lecanoromycetes</taxon>
        <taxon>OSLEUM clade</taxon>
        <taxon>Umbilicariomycetidae</taxon>
        <taxon>Umbilicariales</taxon>
        <taxon>Umbilicariaceae</taxon>
        <taxon>Lasallia</taxon>
    </lineage>
</organism>
<dbReference type="SUPFAM" id="SSF47473">
    <property type="entry name" value="EF-hand"/>
    <property type="match status" value="1"/>
</dbReference>
<comment type="caution">
    <text evidence="18">The sequence shown here is derived from an EMBL/GenBank/DDBJ whole genome shotgun (WGS) entry which is preliminary data.</text>
</comment>
<name>A0A5M8PFL2_9LECA</name>
<reference evidence="18 19" key="1">
    <citation type="submission" date="2019-09" db="EMBL/GenBank/DDBJ databases">
        <title>The hologenome of the rock-dwelling lichen Lasallia pustulata.</title>
        <authorList>
            <person name="Greshake Tzovaras B."/>
            <person name="Segers F."/>
            <person name="Bicker A."/>
            <person name="Dal Grande F."/>
            <person name="Otte J."/>
            <person name="Hankeln T."/>
            <person name="Schmitt I."/>
            <person name="Ebersberger I."/>
        </authorList>
    </citation>
    <scope>NUCLEOTIDE SEQUENCE [LARGE SCALE GENOMIC DNA]</scope>
    <source>
        <strain evidence="18">A1-1</strain>
    </source>
</reference>
<dbReference type="PANTHER" id="PTHR24089">
    <property type="entry name" value="SOLUTE CARRIER FAMILY 25"/>
    <property type="match status" value="1"/>
</dbReference>
<sequence length="591" mass="64943">MEAESQNARDKRVEKLWQDLDTRKEGQLDIKALKKGLRKIDHPLKNADGMLQDVFKAVDLSGDGRIQYSEFRTFVEQTEKELQQLFKSIDRDHNGQLDKGELKSAFARAGLVVPQSKFDQFFAEVDSNHDGVITFDEWRNFLLFIPAHAPGLKAVLSYYSSTVTVNSEGDVQVSDETVEGLGRHHFLTTLFGTFAAALAAIVNRPRPRRLPKTTQLPTKEPKTSRTAKDRQISSFAWDPGEQTAKKDDTPLLVAVVEEEATGELGRTTLLTDLMPDPGYFLAGGIAGVVSRTATAPLDRLKVYLIAQTSVRDETVHAVKSGAPVEAAKKASRPLIEATRTLWRMGGMRSLFAGNGLNVLKVMPESAIKFGSYEGSKRALARLEGHSDPKALNPWSQFLAAGLGGIISQFCIYPLDTLKFRMQCETVQGGLHGNRLIVATAKKMWSSSGIRSFYRGLPMGLVGMFPYSALDLTTFEYLKRFITARNAKARHCHEEDAAPGNVMTAGIGAFSGALGASAVYPINVLRTRLQSQGTAIHPPTYTGIWDVTVKTVRGEGIRGLFKGITPNLLKVVPAVSITYVVYDNSKRALGLR</sequence>
<evidence type="ECO:0000256" key="13">
    <source>
        <dbReference type="ARBA" id="ARBA00023136"/>
    </source>
</evidence>
<dbReference type="SUPFAM" id="SSF103506">
    <property type="entry name" value="Mitochondrial carrier"/>
    <property type="match status" value="1"/>
</dbReference>
<evidence type="ECO:0000256" key="12">
    <source>
        <dbReference type="ARBA" id="ARBA00023128"/>
    </source>
</evidence>
<evidence type="ECO:0000256" key="5">
    <source>
        <dbReference type="ARBA" id="ARBA00022448"/>
    </source>
</evidence>
<feature type="domain" description="EF-hand" evidence="17">
    <location>
        <begin position="8"/>
        <end position="43"/>
    </location>
</feature>
<comment type="subcellular location">
    <subcellularLocation>
        <location evidence="2">Mitochondrion inner membrane</location>
        <topology evidence="2">Multi-pass membrane protein</topology>
    </subcellularLocation>
</comment>
<evidence type="ECO:0000256" key="1">
    <source>
        <dbReference type="ARBA" id="ARBA00002238"/>
    </source>
</evidence>
<keyword evidence="10" id="KW-0106">Calcium</keyword>
<evidence type="ECO:0000259" key="17">
    <source>
        <dbReference type="PROSITE" id="PS50222"/>
    </source>
</evidence>
<evidence type="ECO:0000256" key="16">
    <source>
        <dbReference type="SAM" id="MobiDB-lite"/>
    </source>
</evidence>
<dbReference type="InterPro" id="IPR002048">
    <property type="entry name" value="EF_hand_dom"/>
</dbReference>
<dbReference type="PROSITE" id="PS50920">
    <property type="entry name" value="SOLCAR"/>
    <property type="match status" value="3"/>
</dbReference>
<dbReference type="InterPro" id="IPR023395">
    <property type="entry name" value="MCP_dom_sf"/>
</dbReference>
<feature type="repeat" description="Solcar" evidence="14">
    <location>
        <begin position="498"/>
        <end position="587"/>
    </location>
</feature>
<evidence type="ECO:0000256" key="3">
    <source>
        <dbReference type="ARBA" id="ARBA00006375"/>
    </source>
</evidence>
<feature type="region of interest" description="Disordered" evidence="16">
    <location>
        <begin position="207"/>
        <end position="229"/>
    </location>
</feature>
<evidence type="ECO:0000313" key="19">
    <source>
        <dbReference type="Proteomes" id="UP000324767"/>
    </source>
</evidence>
<evidence type="ECO:0000256" key="9">
    <source>
        <dbReference type="ARBA" id="ARBA00022792"/>
    </source>
</evidence>
<dbReference type="InterPro" id="IPR002067">
    <property type="entry name" value="MCP"/>
</dbReference>
<dbReference type="Gene3D" id="1.50.40.10">
    <property type="entry name" value="Mitochondrial carrier domain"/>
    <property type="match status" value="1"/>
</dbReference>
<dbReference type="Pfam" id="PF00153">
    <property type="entry name" value="Mito_carr"/>
    <property type="match status" value="3"/>
</dbReference>
<dbReference type="InterPro" id="IPR011992">
    <property type="entry name" value="EF-hand-dom_pair"/>
</dbReference>
<feature type="repeat" description="Solcar" evidence="14">
    <location>
        <begin position="274"/>
        <end position="378"/>
    </location>
</feature>
<dbReference type="PRINTS" id="PR00926">
    <property type="entry name" value="MITOCARRIER"/>
</dbReference>
<dbReference type="SMART" id="SM00054">
    <property type="entry name" value="EFh"/>
    <property type="match status" value="4"/>
</dbReference>
<keyword evidence="13 14" id="KW-0472">Membrane</keyword>
<proteinExistence type="inferred from homology"/>
<keyword evidence="6 14" id="KW-0812">Transmembrane</keyword>
<keyword evidence="9" id="KW-0999">Mitochondrion inner membrane</keyword>
<dbReference type="PROSITE" id="PS50222">
    <property type="entry name" value="EF_HAND_2"/>
    <property type="match status" value="3"/>
</dbReference>
<feature type="domain" description="EF-hand" evidence="17">
    <location>
        <begin position="77"/>
        <end position="112"/>
    </location>
</feature>
<evidence type="ECO:0000256" key="8">
    <source>
        <dbReference type="ARBA" id="ARBA00022737"/>
    </source>
</evidence>
<dbReference type="OrthoDB" id="270584at2759"/>
<dbReference type="AlphaFoldDB" id="A0A5M8PFL2"/>
<evidence type="ECO:0000256" key="11">
    <source>
        <dbReference type="ARBA" id="ARBA00022989"/>
    </source>
</evidence>
<comment type="function">
    <text evidence="1">Mitochondrial transporter that mediates uptake of thiamine pyrophosphate (ThPP) into mitochondria.</text>
</comment>
<keyword evidence="12" id="KW-0496">Mitochondrion</keyword>